<dbReference type="PROSITE" id="PS01151">
    <property type="entry name" value="FIMBRIAL_USHER"/>
    <property type="match status" value="1"/>
</dbReference>
<keyword evidence="1" id="KW-0472">Membrane</keyword>
<dbReference type="InterPro" id="IPR018030">
    <property type="entry name" value="Fimbrial_membr_usher_CS"/>
</dbReference>
<organism evidence="2">
    <name type="scientific">Haemophilus influenzae HK1212</name>
    <dbReference type="NCBI Taxonomy" id="456482"/>
    <lineage>
        <taxon>Bacteria</taxon>
        <taxon>Pseudomonadati</taxon>
        <taxon>Pseudomonadota</taxon>
        <taxon>Gammaproteobacteria</taxon>
        <taxon>Pasteurellales</taxon>
        <taxon>Pasteurellaceae</taxon>
        <taxon>Haemophilus</taxon>
    </lineage>
</organism>
<protein>
    <submittedName>
        <fullName evidence="2">Outer membrane usher protein hifC</fullName>
    </submittedName>
</protein>
<name>A0A7G2JWF9_HAEIF</name>
<keyword evidence="1" id="KW-0998">Cell outer membrane</keyword>
<gene>
    <name evidence="2" type="ORF">HAINFHK1212_1163</name>
</gene>
<sequence length="150" mass="16663">MRGFLNFGNWALRHNGSFSRFENQSSSGFTDKGKNHYERGDTYLQRDFALLRGNVTVGDFFSTARIGENFGMRGLRIASDDRMLAPSQRGFAPVVRGVANTNAKVSIKQNGYTIYQITVPAGPFVINDLYASGYSGDLTWKSKKVMVKCG</sequence>
<evidence type="ECO:0000313" key="2">
    <source>
        <dbReference type="EMBL" id="EFA27798.1"/>
    </source>
</evidence>
<reference evidence="2" key="1">
    <citation type="journal article" date="2010" name="Genomics">
        <title>Tracing phylogenomic events leading to diversity of Haemophilus influenzae and the emergence of Brazilian Purpuric Fever (BPF)-associated clones.</title>
        <authorList>
            <person name="Papazisi L."/>
            <person name="Ratnayake S."/>
            <person name="Remortel B.G."/>
            <person name="Bock G.R."/>
            <person name="Liang W."/>
            <person name="Saeed A.I."/>
            <person name="Liu J."/>
            <person name="Fleischmann R.D."/>
            <person name="Kilian M."/>
            <person name="Peterson S.N."/>
        </authorList>
    </citation>
    <scope>NUCLEOTIDE SEQUENCE [LARGE SCALE GENOMIC DNA]</scope>
    <source>
        <strain evidence="2">HK1212</strain>
    </source>
</reference>
<comment type="similarity">
    <text evidence="1">Belongs to the fimbrial export usher family.</text>
</comment>
<dbReference type="GO" id="GO:0009279">
    <property type="term" value="C:cell outer membrane"/>
    <property type="evidence" value="ECO:0007669"/>
    <property type="project" value="UniProtKB-SubCell"/>
</dbReference>
<comment type="subcellular location">
    <subcellularLocation>
        <location evidence="1">Cell outer membrane</location>
        <topology evidence="1">Multi-pass membrane protein</topology>
    </subcellularLocation>
</comment>
<dbReference type="AlphaFoldDB" id="A0A7G2JWF9"/>
<keyword evidence="1" id="KW-1029">Fimbrium biogenesis</keyword>
<dbReference type="PANTHER" id="PTHR30451:SF5">
    <property type="entry name" value="SLR0019 PROTEIN"/>
    <property type="match status" value="1"/>
</dbReference>
<keyword evidence="1" id="KW-0812">Transmembrane</keyword>
<feature type="non-terminal residue" evidence="2">
    <location>
        <position position="150"/>
    </location>
</feature>
<dbReference type="EMBL" id="ABFC01001131">
    <property type="protein sequence ID" value="EFA27798.1"/>
    <property type="molecule type" value="Genomic_DNA"/>
</dbReference>
<dbReference type="GO" id="GO:0015473">
    <property type="term" value="F:fimbrial usher porin activity"/>
    <property type="evidence" value="ECO:0007669"/>
    <property type="project" value="InterPro"/>
</dbReference>
<dbReference type="PANTHER" id="PTHR30451">
    <property type="entry name" value="OUTER MEMBRANE USHER PROTEIN"/>
    <property type="match status" value="1"/>
</dbReference>
<accession>A0A7G2JWF9</accession>
<proteinExistence type="inferred from homology"/>
<dbReference type="GO" id="GO:0009297">
    <property type="term" value="P:pilus assembly"/>
    <property type="evidence" value="ECO:0007669"/>
    <property type="project" value="InterPro"/>
</dbReference>
<dbReference type="Gene3D" id="2.60.40.3110">
    <property type="match status" value="1"/>
</dbReference>
<comment type="caution">
    <text evidence="2">The sequence shown here is derived from an EMBL/GenBank/DDBJ whole genome shotgun (WGS) entry which is preliminary data.</text>
</comment>
<dbReference type="Pfam" id="PF00577">
    <property type="entry name" value="Usher"/>
    <property type="match status" value="1"/>
</dbReference>
<keyword evidence="1" id="KW-0813">Transport</keyword>
<evidence type="ECO:0000256" key="1">
    <source>
        <dbReference type="RuleBase" id="RU003884"/>
    </source>
</evidence>
<dbReference type="InterPro" id="IPR000015">
    <property type="entry name" value="Fimb_usher"/>
</dbReference>